<protein>
    <submittedName>
        <fullName evidence="1">Uncharacterized protein</fullName>
    </submittedName>
</protein>
<gene>
    <name evidence="1" type="ORF">DFP72DRAFT_1058698</name>
</gene>
<comment type="caution">
    <text evidence="1">The sequence shown here is derived from an EMBL/GenBank/DDBJ whole genome shotgun (WGS) entry which is preliminary data.</text>
</comment>
<sequence>MLVATPQPWFNRSGATSSQTTGGGYEVRLKTWDPASSPIYSKLDWEKRAVYVENVPIHYRSIPMLAKFLVALLPAKDESSTIP</sequence>
<evidence type="ECO:0000313" key="2">
    <source>
        <dbReference type="Proteomes" id="UP000521943"/>
    </source>
</evidence>
<dbReference type="Proteomes" id="UP000521943">
    <property type="component" value="Unassembled WGS sequence"/>
</dbReference>
<dbReference type="EMBL" id="JACGCI010000003">
    <property type="protein sequence ID" value="KAF6764890.1"/>
    <property type="molecule type" value="Genomic_DNA"/>
</dbReference>
<evidence type="ECO:0000313" key="1">
    <source>
        <dbReference type="EMBL" id="KAF6764890.1"/>
    </source>
</evidence>
<dbReference type="OrthoDB" id="439993at2759"/>
<accession>A0A8H6IFX3</accession>
<reference evidence="1 2" key="1">
    <citation type="submission" date="2020-07" db="EMBL/GenBank/DDBJ databases">
        <title>Comparative genomics of pyrophilous fungi reveals a link between fire events and developmental genes.</title>
        <authorList>
            <consortium name="DOE Joint Genome Institute"/>
            <person name="Steindorff A.S."/>
            <person name="Carver A."/>
            <person name="Calhoun S."/>
            <person name="Stillman K."/>
            <person name="Liu H."/>
            <person name="Lipzen A."/>
            <person name="Pangilinan J."/>
            <person name="Labutti K."/>
            <person name="Bruns T.D."/>
            <person name="Grigoriev I.V."/>
        </authorList>
    </citation>
    <scope>NUCLEOTIDE SEQUENCE [LARGE SCALE GENOMIC DNA]</scope>
    <source>
        <strain evidence="1 2">CBS 144469</strain>
    </source>
</reference>
<proteinExistence type="predicted"/>
<name>A0A8H6IFX3_9AGAR</name>
<dbReference type="AlphaFoldDB" id="A0A8H6IFX3"/>
<keyword evidence="2" id="KW-1185">Reference proteome</keyword>
<organism evidence="1 2">
    <name type="scientific">Ephemerocybe angulata</name>
    <dbReference type="NCBI Taxonomy" id="980116"/>
    <lineage>
        <taxon>Eukaryota</taxon>
        <taxon>Fungi</taxon>
        <taxon>Dikarya</taxon>
        <taxon>Basidiomycota</taxon>
        <taxon>Agaricomycotina</taxon>
        <taxon>Agaricomycetes</taxon>
        <taxon>Agaricomycetidae</taxon>
        <taxon>Agaricales</taxon>
        <taxon>Agaricineae</taxon>
        <taxon>Psathyrellaceae</taxon>
        <taxon>Ephemerocybe</taxon>
    </lineage>
</organism>